<keyword evidence="2" id="KW-0326">Glycosidase</keyword>
<evidence type="ECO:0000256" key="2">
    <source>
        <dbReference type="ARBA" id="ARBA00023295"/>
    </source>
</evidence>
<feature type="chain" id="PRO_5025574672" description="GH16 domain-containing protein" evidence="3">
    <location>
        <begin position="24"/>
        <end position="207"/>
    </location>
</feature>
<evidence type="ECO:0000256" key="3">
    <source>
        <dbReference type="SAM" id="SignalP"/>
    </source>
</evidence>
<feature type="domain" description="GH16" evidence="4">
    <location>
        <begin position="121"/>
        <end position="158"/>
    </location>
</feature>
<dbReference type="Pfam" id="PF00722">
    <property type="entry name" value="Glyco_hydro_16"/>
    <property type="match status" value="1"/>
</dbReference>
<name>A0A6A4M6P9_9ERIC</name>
<dbReference type="PANTHER" id="PTHR31062">
    <property type="entry name" value="XYLOGLUCAN ENDOTRANSGLUCOSYLASE/HYDROLASE PROTEIN 8-RELATED"/>
    <property type="match status" value="1"/>
</dbReference>
<reference evidence="5 6" key="1">
    <citation type="journal article" date="2019" name="Genome Biol. Evol.">
        <title>The Rhododendron genome and chromosomal organization provide insight into shared whole-genome duplications across the heath family (Ericaceae).</title>
        <authorList>
            <person name="Soza V.L."/>
            <person name="Lindsley D."/>
            <person name="Waalkes A."/>
            <person name="Ramage E."/>
            <person name="Patwardhan R.P."/>
            <person name="Burton J.N."/>
            <person name="Adey A."/>
            <person name="Kumar A."/>
            <person name="Qiu R."/>
            <person name="Shendure J."/>
            <person name="Hall B."/>
        </authorList>
    </citation>
    <scope>NUCLEOTIDE SEQUENCE [LARGE SCALE GENOMIC DNA]</scope>
    <source>
        <strain evidence="5">RSF 1966-606</strain>
    </source>
</reference>
<evidence type="ECO:0000313" key="6">
    <source>
        <dbReference type="Proteomes" id="UP000428333"/>
    </source>
</evidence>
<organism evidence="5 6">
    <name type="scientific">Rhododendron williamsianum</name>
    <dbReference type="NCBI Taxonomy" id="262921"/>
    <lineage>
        <taxon>Eukaryota</taxon>
        <taxon>Viridiplantae</taxon>
        <taxon>Streptophyta</taxon>
        <taxon>Embryophyta</taxon>
        <taxon>Tracheophyta</taxon>
        <taxon>Spermatophyta</taxon>
        <taxon>Magnoliopsida</taxon>
        <taxon>eudicotyledons</taxon>
        <taxon>Gunneridae</taxon>
        <taxon>Pentapetalae</taxon>
        <taxon>asterids</taxon>
        <taxon>Ericales</taxon>
        <taxon>Ericaceae</taxon>
        <taxon>Ericoideae</taxon>
        <taxon>Rhodoreae</taxon>
        <taxon>Rhododendron</taxon>
    </lineage>
</organism>
<dbReference type="GO" id="GO:0004553">
    <property type="term" value="F:hydrolase activity, hydrolyzing O-glycosyl compounds"/>
    <property type="evidence" value="ECO:0007669"/>
    <property type="project" value="InterPro"/>
</dbReference>
<evidence type="ECO:0000256" key="1">
    <source>
        <dbReference type="ARBA" id="ARBA00022801"/>
    </source>
</evidence>
<dbReference type="InterPro" id="IPR013320">
    <property type="entry name" value="ConA-like_dom_sf"/>
</dbReference>
<dbReference type="OrthoDB" id="4781at2759"/>
<dbReference type="Gene3D" id="2.60.120.200">
    <property type="match status" value="1"/>
</dbReference>
<evidence type="ECO:0000313" key="5">
    <source>
        <dbReference type="EMBL" id="KAE9462437.1"/>
    </source>
</evidence>
<feature type="signal peptide" evidence="3">
    <location>
        <begin position="1"/>
        <end position="23"/>
    </location>
</feature>
<accession>A0A6A4M6P9</accession>
<dbReference type="Proteomes" id="UP000428333">
    <property type="component" value="Linkage Group LG03"/>
</dbReference>
<proteinExistence type="predicted"/>
<dbReference type="SUPFAM" id="SSF49899">
    <property type="entry name" value="Concanavalin A-like lectins/glucanases"/>
    <property type="match status" value="1"/>
</dbReference>
<dbReference type="GO" id="GO:0005975">
    <property type="term" value="P:carbohydrate metabolic process"/>
    <property type="evidence" value="ECO:0007669"/>
    <property type="project" value="InterPro"/>
</dbReference>
<comment type="caution">
    <text evidence="5">The sequence shown here is derived from an EMBL/GenBank/DDBJ whole genome shotgun (WGS) entry which is preliminary data.</text>
</comment>
<dbReference type="AlphaFoldDB" id="A0A6A4M6P9"/>
<evidence type="ECO:0000259" key="4">
    <source>
        <dbReference type="Pfam" id="PF00722"/>
    </source>
</evidence>
<dbReference type="EMBL" id="QEFC01000699">
    <property type="protein sequence ID" value="KAE9462437.1"/>
    <property type="molecule type" value="Genomic_DNA"/>
</dbReference>
<feature type="non-terminal residue" evidence="5">
    <location>
        <position position="1"/>
    </location>
</feature>
<gene>
    <name evidence="5" type="ORF">C3L33_05646</name>
</gene>
<protein>
    <recommendedName>
        <fullName evidence="4">GH16 domain-containing protein</fullName>
    </recommendedName>
</protein>
<keyword evidence="6" id="KW-1185">Reference proteome</keyword>
<keyword evidence="3" id="KW-0732">Signal</keyword>
<sequence length="207" mass="22556">MASSSSLRVSALLLVMFLVGGSAMVVSAGNFYQDMDITWGTAELRYSTTAAFSLSHSTTPPALASNPIINTSLENSICNSSSSLETLLAPSPPIMYLSSQGSTHDEIDMEFLGNLSVQEWESNGVPYPQYQAMRVYASLWAAEDWATRGGLVKTDWTKAPFTASYKNFRQTLAFGLMEDLPVVPVVPLGVTVIHGYQNSWTTRPKAR</sequence>
<dbReference type="InterPro" id="IPR000757">
    <property type="entry name" value="Beta-glucanase-like"/>
</dbReference>
<dbReference type="InterPro" id="IPR044791">
    <property type="entry name" value="Beta-glucanase/XTH"/>
</dbReference>
<keyword evidence="1" id="KW-0378">Hydrolase</keyword>